<dbReference type="AlphaFoldDB" id="S3DG67"/>
<evidence type="ECO:0000313" key="3">
    <source>
        <dbReference type="Proteomes" id="UP000016922"/>
    </source>
</evidence>
<feature type="region of interest" description="Disordered" evidence="1">
    <location>
        <begin position="178"/>
        <end position="198"/>
    </location>
</feature>
<accession>S3DG67</accession>
<dbReference type="GeneID" id="19460583"/>
<name>S3DG67_GLAL2</name>
<dbReference type="OrthoDB" id="10313562at2759"/>
<keyword evidence="3" id="KW-1185">Reference proteome</keyword>
<gene>
    <name evidence="2" type="ORF">GLAREA_01525</name>
</gene>
<evidence type="ECO:0000313" key="2">
    <source>
        <dbReference type="EMBL" id="EPE25613.1"/>
    </source>
</evidence>
<sequence length="198" mass="21751">MNPPGSSGLLSSGPWNHVEAHDTAENHNTRSGDVGKRLPGHEYFEDVNGFWHVGLWHIFPNGEQILMGVKAKVSQLDGSIALGGYYRGEPGSDPDKTQHPLFRIVPEMNVQQVLLPFEVSKAAGEGVIDKSISIRAYLMQKEHERQFILSTAQAGTGMLESREADLIDPQLLEQDTARQTSNQASANKGKGPGHYFSF</sequence>
<dbReference type="Proteomes" id="UP000016922">
    <property type="component" value="Unassembled WGS sequence"/>
</dbReference>
<evidence type="ECO:0000256" key="1">
    <source>
        <dbReference type="SAM" id="MobiDB-lite"/>
    </source>
</evidence>
<dbReference type="RefSeq" id="XP_008086932.1">
    <property type="nucleotide sequence ID" value="XM_008088741.1"/>
</dbReference>
<organism evidence="2 3">
    <name type="scientific">Glarea lozoyensis (strain ATCC 20868 / MF5171)</name>
    <dbReference type="NCBI Taxonomy" id="1116229"/>
    <lineage>
        <taxon>Eukaryota</taxon>
        <taxon>Fungi</taxon>
        <taxon>Dikarya</taxon>
        <taxon>Ascomycota</taxon>
        <taxon>Pezizomycotina</taxon>
        <taxon>Leotiomycetes</taxon>
        <taxon>Helotiales</taxon>
        <taxon>Helotiaceae</taxon>
        <taxon>Glarea</taxon>
    </lineage>
</organism>
<dbReference type="EMBL" id="KE145371">
    <property type="protein sequence ID" value="EPE25613.1"/>
    <property type="molecule type" value="Genomic_DNA"/>
</dbReference>
<dbReference type="HOGENOM" id="CLU_1378244_0_0_1"/>
<proteinExistence type="predicted"/>
<protein>
    <submittedName>
        <fullName evidence="2">Uncharacterized protein</fullName>
    </submittedName>
</protein>
<dbReference type="KEGG" id="glz:GLAREA_01525"/>
<reference evidence="2 3" key="1">
    <citation type="journal article" date="2013" name="BMC Genomics">
        <title>Genomics-driven discovery of the pneumocandin biosynthetic gene cluster in the fungus Glarea lozoyensis.</title>
        <authorList>
            <person name="Chen L."/>
            <person name="Yue Q."/>
            <person name="Zhang X."/>
            <person name="Xiang M."/>
            <person name="Wang C."/>
            <person name="Li S."/>
            <person name="Che Y."/>
            <person name="Ortiz-Lopez F.J."/>
            <person name="Bills G.F."/>
            <person name="Liu X."/>
            <person name="An Z."/>
        </authorList>
    </citation>
    <scope>NUCLEOTIDE SEQUENCE [LARGE SCALE GENOMIC DNA]</scope>
    <source>
        <strain evidence="3">ATCC 20868 / MF5171</strain>
    </source>
</reference>